<evidence type="ECO:0000313" key="1">
    <source>
        <dbReference type="EMBL" id="GFO58179.1"/>
    </source>
</evidence>
<dbReference type="AlphaFoldDB" id="A0A6V8MET5"/>
<proteinExistence type="predicted"/>
<organism evidence="1 2">
    <name type="scientific">Geomonas silvestris</name>
    <dbReference type="NCBI Taxonomy" id="2740184"/>
    <lineage>
        <taxon>Bacteria</taxon>
        <taxon>Pseudomonadati</taxon>
        <taxon>Thermodesulfobacteriota</taxon>
        <taxon>Desulfuromonadia</taxon>
        <taxon>Geobacterales</taxon>
        <taxon>Geobacteraceae</taxon>
        <taxon>Geomonas</taxon>
    </lineage>
</organism>
<dbReference type="EMBL" id="BLXX01000001">
    <property type="protein sequence ID" value="GFO58179.1"/>
    <property type="molecule type" value="Genomic_DNA"/>
</dbReference>
<dbReference type="Gene3D" id="1.10.10.10">
    <property type="entry name" value="Winged helix-like DNA-binding domain superfamily/Winged helix DNA-binding domain"/>
    <property type="match status" value="1"/>
</dbReference>
<gene>
    <name evidence="1" type="ORF">GMST_05040</name>
</gene>
<sequence length="139" mass="15494">MFLSDLEDLSNAFKQVELHLKETSECPQGEMVNWKDLVGVLQRQVPSGSVTTYSEVSMWAYGVPNRNQPVRSLLVGARNHGYKMLTNRVVGADGKFAELPDGTDQQRNQLLNEGISFDEKGRVDLAVSPPVILTNRFVT</sequence>
<name>A0A6V8MET5_9BACT</name>
<evidence type="ECO:0000313" key="2">
    <source>
        <dbReference type="Proteomes" id="UP000556026"/>
    </source>
</evidence>
<accession>A0A6V8MET5</accession>
<reference evidence="2" key="1">
    <citation type="submission" date="2020-06" db="EMBL/GenBank/DDBJ databases">
        <title>Draft genomic sequence of Geomonas sp. Red330.</title>
        <authorList>
            <person name="Itoh H."/>
            <person name="Zhenxing X."/>
            <person name="Ushijima N."/>
            <person name="Masuda Y."/>
            <person name="Shiratori Y."/>
            <person name="Senoo K."/>
        </authorList>
    </citation>
    <scope>NUCLEOTIDE SEQUENCE [LARGE SCALE GENOMIC DNA]</scope>
    <source>
        <strain evidence="2">Red330</strain>
    </source>
</reference>
<protein>
    <submittedName>
        <fullName evidence="1">Uncharacterized protein</fullName>
    </submittedName>
</protein>
<dbReference type="Proteomes" id="UP000556026">
    <property type="component" value="Unassembled WGS sequence"/>
</dbReference>
<comment type="caution">
    <text evidence="1">The sequence shown here is derived from an EMBL/GenBank/DDBJ whole genome shotgun (WGS) entry which is preliminary data.</text>
</comment>
<keyword evidence="2" id="KW-1185">Reference proteome</keyword>
<dbReference type="SUPFAM" id="SSF46767">
    <property type="entry name" value="Methylated DNA-protein cysteine methyltransferase, C-terminal domain"/>
    <property type="match status" value="1"/>
</dbReference>
<dbReference type="InterPro" id="IPR036388">
    <property type="entry name" value="WH-like_DNA-bd_sf"/>
</dbReference>
<dbReference type="InterPro" id="IPR036217">
    <property type="entry name" value="MethylDNA_cys_MeTrfase_DNAb"/>
</dbReference>